<dbReference type="EMBL" id="CADCUI010000045">
    <property type="protein sequence ID" value="CAA9353870.1"/>
    <property type="molecule type" value="Genomic_DNA"/>
</dbReference>
<dbReference type="InterPro" id="IPR004843">
    <property type="entry name" value="Calcineurin-like_PHP"/>
</dbReference>
<dbReference type="InterPro" id="IPR051918">
    <property type="entry name" value="STPP_CPPED1"/>
</dbReference>
<organism evidence="3">
    <name type="scientific">uncultured Nocardioidaceae bacterium</name>
    <dbReference type="NCBI Taxonomy" id="253824"/>
    <lineage>
        <taxon>Bacteria</taxon>
        <taxon>Bacillati</taxon>
        <taxon>Actinomycetota</taxon>
        <taxon>Actinomycetes</taxon>
        <taxon>Propionibacteriales</taxon>
        <taxon>Nocardioidaceae</taxon>
        <taxon>environmental samples</taxon>
    </lineage>
</organism>
<protein>
    <recommendedName>
        <fullName evidence="2">Calcineurin-like phosphoesterase domain-containing protein</fullName>
    </recommendedName>
</protein>
<dbReference type="Gene3D" id="3.60.21.10">
    <property type="match status" value="1"/>
</dbReference>
<sequence length="316" mass="33335">MSRRKSVLAAVAAICLAAGSPAVANGDSRQPSSLEAQESDTARAAASTVVWAVGDSCDNDHAAVDCDDVGRLIANDAATDAVLALGDLQYENGSLTNFNRFYDPKMGRGKGLWSKTFPVPGNHEYLTAGAAGYFSYWQGRAGDKSRGYYGVTLGGWQLVGANSMCAKVGGCGATSAQGRFVAGYLDRAGSCELVFNHHPAFSDGGHGDYAEGRALFGVAYQNRAELFLSGHDHTYQRFAPRRPDGSVSSAVGVRQFVVGTGGKTLTGFKPDRHRTEYRQNSRFGALRLALTPTGYSARFVSVGGTVMDSSSGTCHS</sequence>
<dbReference type="InterPro" id="IPR029052">
    <property type="entry name" value="Metallo-depent_PP-like"/>
</dbReference>
<feature type="chain" id="PRO_5039608328" description="Calcineurin-like phosphoesterase domain-containing protein" evidence="1">
    <location>
        <begin position="25"/>
        <end position="316"/>
    </location>
</feature>
<evidence type="ECO:0000313" key="3">
    <source>
        <dbReference type="EMBL" id="CAA9353870.1"/>
    </source>
</evidence>
<dbReference type="PANTHER" id="PTHR43143:SF1">
    <property type="entry name" value="SERINE_THREONINE-PROTEIN PHOSPHATASE CPPED1"/>
    <property type="match status" value="1"/>
</dbReference>
<accession>A0A6J4MC18</accession>
<proteinExistence type="predicted"/>
<evidence type="ECO:0000259" key="2">
    <source>
        <dbReference type="Pfam" id="PF00149"/>
    </source>
</evidence>
<dbReference type="PANTHER" id="PTHR43143">
    <property type="entry name" value="METALLOPHOSPHOESTERASE, CALCINEURIN SUPERFAMILY"/>
    <property type="match status" value="1"/>
</dbReference>
<dbReference type="Pfam" id="PF00149">
    <property type="entry name" value="Metallophos"/>
    <property type="match status" value="1"/>
</dbReference>
<evidence type="ECO:0000256" key="1">
    <source>
        <dbReference type="SAM" id="SignalP"/>
    </source>
</evidence>
<dbReference type="GO" id="GO:0016787">
    <property type="term" value="F:hydrolase activity"/>
    <property type="evidence" value="ECO:0007669"/>
    <property type="project" value="InterPro"/>
</dbReference>
<feature type="domain" description="Calcineurin-like phosphoesterase" evidence="2">
    <location>
        <begin position="50"/>
        <end position="235"/>
    </location>
</feature>
<feature type="signal peptide" evidence="1">
    <location>
        <begin position="1"/>
        <end position="24"/>
    </location>
</feature>
<dbReference type="SUPFAM" id="SSF56300">
    <property type="entry name" value="Metallo-dependent phosphatases"/>
    <property type="match status" value="1"/>
</dbReference>
<reference evidence="3" key="1">
    <citation type="submission" date="2020-02" db="EMBL/GenBank/DDBJ databases">
        <authorList>
            <person name="Meier V. D."/>
        </authorList>
    </citation>
    <scope>NUCLEOTIDE SEQUENCE</scope>
    <source>
        <strain evidence="3">AVDCRST_MAG34</strain>
    </source>
</reference>
<dbReference type="AlphaFoldDB" id="A0A6J4MC18"/>
<gene>
    <name evidence="3" type="ORF">AVDCRST_MAG34-1935</name>
</gene>
<keyword evidence="1" id="KW-0732">Signal</keyword>
<name>A0A6J4MC18_9ACTN</name>